<dbReference type="InterPro" id="IPR003251">
    <property type="entry name" value="Rr_diiron-bd_dom"/>
</dbReference>
<dbReference type="Gene3D" id="1.20.1260.10">
    <property type="match status" value="1"/>
</dbReference>
<dbReference type="SUPFAM" id="SSF47240">
    <property type="entry name" value="Ferritin-like"/>
    <property type="match status" value="1"/>
</dbReference>
<dbReference type="InterPro" id="IPR009078">
    <property type="entry name" value="Ferritin-like_SF"/>
</dbReference>
<sequence>MDIFDFALQMELDGEKYYRDLAEKVKHDDLKKVLEGLAEDEQRHYKIIQLAQSQTFNSIADSSLSSIPNVFSRNKDKAFVPEKDLIAKLKDEQSDVYRAALLKEEESVALYRKLQEDSKQPEAKLIFEKLMQEEEKHVEVIENIIDMLNHVNDWVEAAEFNPKRDAY</sequence>
<proteinExistence type="predicted"/>
<evidence type="ECO:0000313" key="3">
    <source>
        <dbReference type="Proteomes" id="UP000004324"/>
    </source>
</evidence>
<feature type="domain" description="Rubrerythrin diiron-binding" evidence="1">
    <location>
        <begin position="3"/>
        <end position="141"/>
    </location>
</feature>
<dbReference type="GO" id="GO:0016491">
    <property type="term" value="F:oxidoreductase activity"/>
    <property type="evidence" value="ECO:0007669"/>
    <property type="project" value="InterPro"/>
</dbReference>
<name>I9LEN0_9FIRM</name>
<keyword evidence="3" id="KW-1185">Reference proteome</keyword>
<dbReference type="Pfam" id="PF02915">
    <property type="entry name" value="Rubrerythrin"/>
    <property type="match status" value="1"/>
</dbReference>
<reference evidence="2 3" key="1">
    <citation type="journal article" date="2012" name="J. Bacteriol.">
        <title>Draft Genome Sequences for Two Metal-Reducing Pelosinus fermentans Strains Isolated from a Cr(VI)-Contaminated Site and for Type Strain R7.</title>
        <authorList>
            <person name="Brown S.D."/>
            <person name="Podar M."/>
            <person name="Klingeman D.M."/>
            <person name="Johnson C.M."/>
            <person name="Yang Z.K."/>
            <person name="Utturkar S.M."/>
            <person name="Land M.L."/>
            <person name="Mosher J.J."/>
            <person name="Hurt R.A.Jr."/>
            <person name="Phelps T.J."/>
            <person name="Palumbo A.V."/>
            <person name="Arkin A.P."/>
            <person name="Hazen T.C."/>
            <person name="Elias D.A."/>
        </authorList>
    </citation>
    <scope>NUCLEOTIDE SEQUENCE [LARGE SCALE GENOMIC DNA]</scope>
    <source>
        <strain evidence="2 3">B4</strain>
    </source>
</reference>
<dbReference type="CDD" id="cd01045">
    <property type="entry name" value="Ferritin_like_AB"/>
    <property type="match status" value="1"/>
</dbReference>
<protein>
    <submittedName>
        <fullName evidence="2">Rubrerythrin</fullName>
    </submittedName>
</protein>
<gene>
    <name evidence="2" type="ORF">FB4_0439</name>
</gene>
<evidence type="ECO:0000259" key="1">
    <source>
        <dbReference type="Pfam" id="PF02915"/>
    </source>
</evidence>
<evidence type="ECO:0000313" key="2">
    <source>
        <dbReference type="EMBL" id="EIW18914.1"/>
    </source>
</evidence>
<dbReference type="Proteomes" id="UP000004324">
    <property type="component" value="Unassembled WGS sequence"/>
</dbReference>
<dbReference type="PANTHER" id="PTHR33531:SF7">
    <property type="entry name" value="HYPOTHETICAL MEMBRANE PROTEIN, CONSERVED"/>
    <property type="match status" value="1"/>
</dbReference>
<dbReference type="AlphaFoldDB" id="I9LEN0"/>
<dbReference type="GO" id="GO:0046872">
    <property type="term" value="F:metal ion binding"/>
    <property type="evidence" value="ECO:0007669"/>
    <property type="project" value="InterPro"/>
</dbReference>
<dbReference type="InterPro" id="IPR012347">
    <property type="entry name" value="Ferritin-like"/>
</dbReference>
<dbReference type="EMBL" id="AKVJ01000022">
    <property type="protein sequence ID" value="EIW18914.1"/>
    <property type="molecule type" value="Genomic_DNA"/>
</dbReference>
<organism evidence="2 3">
    <name type="scientific">Pelosinus fermentans B4</name>
    <dbReference type="NCBI Taxonomy" id="1149862"/>
    <lineage>
        <taxon>Bacteria</taxon>
        <taxon>Bacillati</taxon>
        <taxon>Bacillota</taxon>
        <taxon>Negativicutes</taxon>
        <taxon>Selenomonadales</taxon>
        <taxon>Sporomusaceae</taxon>
        <taxon>Pelosinus</taxon>
    </lineage>
</organism>
<dbReference type="PATRIC" id="fig|1149862.3.peg.1862"/>
<dbReference type="PANTHER" id="PTHR33531">
    <property type="entry name" value="RUBRERYTHRIN SUBFAMILY"/>
    <property type="match status" value="1"/>
</dbReference>
<dbReference type="OrthoDB" id="9792569at2"/>
<accession>I9LEN0</accession>
<comment type="caution">
    <text evidence="2">The sequence shown here is derived from an EMBL/GenBank/DDBJ whole genome shotgun (WGS) entry which is preliminary data.</text>
</comment>
<dbReference type="RefSeq" id="WP_007933373.1">
    <property type="nucleotide sequence ID" value="NZ_AKVJ01000022.1"/>
</dbReference>